<evidence type="ECO:0000313" key="5">
    <source>
        <dbReference type="Proteomes" id="UP001596137"/>
    </source>
</evidence>
<accession>A0ABW1NV71</accession>
<dbReference type="RefSeq" id="WP_380763427.1">
    <property type="nucleotide sequence ID" value="NZ_JBHSRF010000129.1"/>
</dbReference>
<sequence>MTIAPPREAATSASTSPTARSLWRGGRGVAVVGALILLVAVVTVLFTGTSTEGRPLDPADTTLTGSKALAEILRRQGVRVERVTSVEEAVRLDGADRLLLLSPVPQLFAPDAPEKLAATKADRLLVGQVPGMPLLGGGIVVKDSTTVGSRAPRCDLPAAAMAGSVYIGGVTYTTRQTPPRAFTCYPDRQGPSLARVSGERTVTAVGDGAFMTNQRLAEDGNAALAVNLTGARPVLIWLVPPDETPGGAGSGSASLTDLLPRGIPWAVLQLLVAVLLVALWRMRRLGPVVVERLPVVVRAAETVEGRGRLYRARRARDQAAFALRAATAARLTPRLGLTADATQEQIAAIAAMRTGRDPSWVRAVMFGPPPSDDAGLVSLAGHLDTLERQVREP</sequence>
<evidence type="ECO:0000256" key="1">
    <source>
        <dbReference type="SAM" id="MobiDB-lite"/>
    </source>
</evidence>
<name>A0ABW1NV71_9ACTN</name>
<dbReference type="InterPro" id="IPR025646">
    <property type="entry name" value="DUF4350"/>
</dbReference>
<keyword evidence="2" id="KW-0812">Transmembrane</keyword>
<organism evidence="4 5">
    <name type="scientific">Sphaerisporangium aureirubrum</name>
    <dbReference type="NCBI Taxonomy" id="1544736"/>
    <lineage>
        <taxon>Bacteria</taxon>
        <taxon>Bacillati</taxon>
        <taxon>Actinomycetota</taxon>
        <taxon>Actinomycetes</taxon>
        <taxon>Streptosporangiales</taxon>
        <taxon>Streptosporangiaceae</taxon>
        <taxon>Sphaerisporangium</taxon>
    </lineage>
</organism>
<evidence type="ECO:0000256" key="2">
    <source>
        <dbReference type="SAM" id="Phobius"/>
    </source>
</evidence>
<feature type="region of interest" description="Disordered" evidence="1">
    <location>
        <begin position="1"/>
        <end position="21"/>
    </location>
</feature>
<dbReference type="Proteomes" id="UP001596137">
    <property type="component" value="Unassembled WGS sequence"/>
</dbReference>
<dbReference type="Pfam" id="PF14258">
    <property type="entry name" value="DUF4350"/>
    <property type="match status" value="1"/>
</dbReference>
<proteinExistence type="predicted"/>
<comment type="caution">
    <text evidence="4">The sequence shown here is derived from an EMBL/GenBank/DDBJ whole genome shotgun (WGS) entry which is preliminary data.</text>
</comment>
<keyword evidence="2" id="KW-1133">Transmembrane helix</keyword>
<protein>
    <submittedName>
        <fullName evidence="4">DUF4350 domain-containing protein</fullName>
    </submittedName>
</protein>
<evidence type="ECO:0000313" key="4">
    <source>
        <dbReference type="EMBL" id="MFC6087304.1"/>
    </source>
</evidence>
<evidence type="ECO:0000259" key="3">
    <source>
        <dbReference type="Pfam" id="PF14258"/>
    </source>
</evidence>
<gene>
    <name evidence="4" type="ORF">ACFP1K_39480</name>
</gene>
<feature type="transmembrane region" description="Helical" evidence="2">
    <location>
        <begin position="29"/>
        <end position="48"/>
    </location>
</feature>
<keyword evidence="5" id="KW-1185">Reference proteome</keyword>
<feature type="domain" description="DUF4350" evidence="3">
    <location>
        <begin position="60"/>
        <end position="229"/>
    </location>
</feature>
<reference evidence="5" key="1">
    <citation type="journal article" date="2019" name="Int. J. Syst. Evol. Microbiol.">
        <title>The Global Catalogue of Microorganisms (GCM) 10K type strain sequencing project: providing services to taxonomists for standard genome sequencing and annotation.</title>
        <authorList>
            <consortium name="The Broad Institute Genomics Platform"/>
            <consortium name="The Broad Institute Genome Sequencing Center for Infectious Disease"/>
            <person name="Wu L."/>
            <person name="Ma J."/>
        </authorList>
    </citation>
    <scope>NUCLEOTIDE SEQUENCE [LARGE SCALE GENOMIC DNA]</scope>
    <source>
        <strain evidence="5">JCM 30346</strain>
    </source>
</reference>
<dbReference type="EMBL" id="JBHSRF010000129">
    <property type="protein sequence ID" value="MFC6087304.1"/>
    <property type="molecule type" value="Genomic_DNA"/>
</dbReference>
<keyword evidence="2" id="KW-0472">Membrane</keyword>